<sequence length="252" mass="26767">MGVDYVINANYTGPIVGYIPQVTRGLQGLWFPGVSDAEAARNYYASGVGDATIVGTPTYDAKGAAYKSTVNYMQTQVAETADMTLFAVLDSIDLPSNTDAALNATCLSNNGGSSTGGVAIYFQGLEAVTNKPYLRFLIGYTTAGVPGIAGSAMPIDDHTKARLVSITITSGVGFEFRDWTDNKVVTTVNVNPRLLDTSSRKFRIGSTFRSDYQGRNHVAAAEIHNVALTSTEQAKVATGIRAYLAARRGITV</sequence>
<dbReference type="RefSeq" id="WP_127787124.1">
    <property type="nucleotide sequence ID" value="NZ_SACL01000002.1"/>
</dbReference>
<evidence type="ECO:0000313" key="1">
    <source>
        <dbReference type="EMBL" id="RVT97895.1"/>
    </source>
</evidence>
<gene>
    <name evidence="1" type="ORF">EOD42_08885</name>
</gene>
<reference evidence="1 2" key="1">
    <citation type="submission" date="2019-01" db="EMBL/GenBank/DDBJ databases">
        <authorList>
            <person name="Chen W.-M."/>
        </authorList>
    </citation>
    <scope>NUCLEOTIDE SEQUENCE [LARGE SCALE GENOMIC DNA]</scope>
    <source>
        <strain evidence="1 2">CCP-6</strain>
    </source>
</reference>
<dbReference type="EMBL" id="SACL01000002">
    <property type="protein sequence ID" value="RVT97895.1"/>
    <property type="molecule type" value="Genomic_DNA"/>
</dbReference>
<keyword evidence="2" id="KW-1185">Reference proteome</keyword>
<accession>A0A437MJX8</accession>
<organism evidence="1 2">
    <name type="scientific">Rhodovarius crocodyli</name>
    <dbReference type="NCBI Taxonomy" id="1979269"/>
    <lineage>
        <taxon>Bacteria</taxon>
        <taxon>Pseudomonadati</taxon>
        <taxon>Pseudomonadota</taxon>
        <taxon>Alphaproteobacteria</taxon>
        <taxon>Acetobacterales</taxon>
        <taxon>Roseomonadaceae</taxon>
        <taxon>Rhodovarius</taxon>
    </lineage>
</organism>
<comment type="caution">
    <text evidence="1">The sequence shown here is derived from an EMBL/GenBank/DDBJ whole genome shotgun (WGS) entry which is preliminary data.</text>
</comment>
<evidence type="ECO:0000313" key="2">
    <source>
        <dbReference type="Proteomes" id="UP000282957"/>
    </source>
</evidence>
<protein>
    <recommendedName>
        <fullName evidence="3">LamG domain-containing protein</fullName>
    </recommendedName>
</protein>
<dbReference type="Proteomes" id="UP000282957">
    <property type="component" value="Unassembled WGS sequence"/>
</dbReference>
<proteinExistence type="predicted"/>
<dbReference type="AlphaFoldDB" id="A0A437MJX8"/>
<evidence type="ECO:0008006" key="3">
    <source>
        <dbReference type="Google" id="ProtNLM"/>
    </source>
</evidence>
<name>A0A437MJX8_9PROT</name>